<dbReference type="InterPro" id="IPR052367">
    <property type="entry name" value="Thiosulfate_ST/Rhodanese-like"/>
</dbReference>
<reference evidence="2 3" key="1">
    <citation type="submission" date="2019-08" db="EMBL/GenBank/DDBJ databases">
        <title>Genome sequence of Psychrobacter frigidicola ACAM304 (type strain).</title>
        <authorList>
            <person name="Bowman J.P."/>
        </authorList>
    </citation>
    <scope>NUCLEOTIDE SEQUENCE [LARGE SCALE GENOMIC DNA]</scope>
    <source>
        <strain evidence="2 3">ACAM 304</strain>
    </source>
</reference>
<dbReference type="SUPFAM" id="SSF52821">
    <property type="entry name" value="Rhodanese/Cell cycle control phosphatase"/>
    <property type="match status" value="1"/>
</dbReference>
<evidence type="ECO:0000259" key="1">
    <source>
        <dbReference type="PROSITE" id="PS50206"/>
    </source>
</evidence>
<dbReference type="PANTHER" id="PTHR45431:SF3">
    <property type="entry name" value="RHODANESE-LIKE DOMAIN-CONTAINING PROTEIN 15, CHLOROPLASTIC"/>
    <property type="match status" value="1"/>
</dbReference>
<sequence>MKTPHDLVAAAKAQINEVSVTQAEAACHKVDVIIDVREPAEYAAGHLEGAVLVPRGMLEFTVADLPAVNGADTSILLYCKTSGRGALAAQSLAALGYNNVVSISGGYEAWVEAGKPTVMPNDKVDFG</sequence>
<keyword evidence="2" id="KW-0808">Transferase</keyword>
<keyword evidence="3" id="KW-1185">Reference proteome</keyword>
<dbReference type="Pfam" id="PF00581">
    <property type="entry name" value="Rhodanese"/>
    <property type="match status" value="1"/>
</dbReference>
<evidence type="ECO:0000313" key="3">
    <source>
        <dbReference type="Proteomes" id="UP000321903"/>
    </source>
</evidence>
<dbReference type="RefSeq" id="WP_147222290.1">
    <property type="nucleotide sequence ID" value="NZ_CAJGYY010000001.1"/>
</dbReference>
<organism evidence="2 3">
    <name type="scientific">Psychrobacter frigidicola</name>
    <dbReference type="NCBI Taxonomy" id="45611"/>
    <lineage>
        <taxon>Bacteria</taxon>
        <taxon>Pseudomonadati</taxon>
        <taxon>Pseudomonadota</taxon>
        <taxon>Gammaproteobacteria</taxon>
        <taxon>Moraxellales</taxon>
        <taxon>Moraxellaceae</taxon>
        <taxon>Psychrobacter</taxon>
    </lineage>
</organism>
<dbReference type="SMART" id="SM00450">
    <property type="entry name" value="RHOD"/>
    <property type="match status" value="1"/>
</dbReference>
<dbReference type="PROSITE" id="PS50206">
    <property type="entry name" value="RHODANESE_3"/>
    <property type="match status" value="1"/>
</dbReference>
<dbReference type="CDD" id="cd00158">
    <property type="entry name" value="RHOD"/>
    <property type="match status" value="1"/>
</dbReference>
<dbReference type="AlphaFoldDB" id="A0A5C7A4Q7"/>
<name>A0A5C7A4Q7_9GAMM</name>
<comment type="caution">
    <text evidence="2">The sequence shown here is derived from an EMBL/GenBank/DDBJ whole genome shotgun (WGS) entry which is preliminary data.</text>
</comment>
<dbReference type="InterPro" id="IPR036873">
    <property type="entry name" value="Rhodanese-like_dom_sf"/>
</dbReference>
<dbReference type="GO" id="GO:0016740">
    <property type="term" value="F:transferase activity"/>
    <property type="evidence" value="ECO:0007669"/>
    <property type="project" value="UniProtKB-KW"/>
</dbReference>
<feature type="domain" description="Rhodanese" evidence="1">
    <location>
        <begin position="32"/>
        <end position="119"/>
    </location>
</feature>
<dbReference type="Gene3D" id="3.40.250.10">
    <property type="entry name" value="Rhodanese-like domain"/>
    <property type="match status" value="1"/>
</dbReference>
<dbReference type="InterPro" id="IPR001763">
    <property type="entry name" value="Rhodanese-like_dom"/>
</dbReference>
<dbReference type="PANTHER" id="PTHR45431">
    <property type="entry name" value="RHODANESE-LIKE DOMAIN-CONTAINING PROTEIN 15, CHLOROPLASTIC"/>
    <property type="match status" value="1"/>
</dbReference>
<accession>A0A5C7A4Q7</accession>
<gene>
    <name evidence="2" type="ORF">ES754_04090</name>
</gene>
<protein>
    <submittedName>
        <fullName evidence="2">Sulfurtransferase</fullName>
    </submittedName>
</protein>
<dbReference type="OrthoDB" id="9802991at2"/>
<proteinExistence type="predicted"/>
<dbReference type="Proteomes" id="UP000321903">
    <property type="component" value="Unassembled WGS sequence"/>
</dbReference>
<dbReference type="EMBL" id="VORZ01000001">
    <property type="protein sequence ID" value="TXD98128.1"/>
    <property type="molecule type" value="Genomic_DNA"/>
</dbReference>
<evidence type="ECO:0000313" key="2">
    <source>
        <dbReference type="EMBL" id="TXD98128.1"/>
    </source>
</evidence>